<evidence type="ECO:0000259" key="1">
    <source>
        <dbReference type="Pfam" id="PF10074"/>
    </source>
</evidence>
<name>A0AAC9X2W4_ACEPA</name>
<evidence type="ECO:0000313" key="2">
    <source>
        <dbReference type="EMBL" id="ASC05934.1"/>
    </source>
</evidence>
<sequence length="182" mass="20701">MIELREVLANADDPAVMPINLADLPDLVARLDDGDAWHGFWPSRASAHQFWLPTSPANGRATYVVILPLDKLLELRAEAVLRLWRALVGRPEGRWAHDFPQQTRDRHILMLRAFDGRAAGASYRKLAEALLGFCGRKTDWESDPRKNQVRRLVADGRYHVRGGYRDLLRYPVKLLEGGLRKG</sequence>
<accession>A0AAC9X2W4</accession>
<reference evidence="2 3" key="1">
    <citation type="submission" date="2017-06" db="EMBL/GenBank/DDBJ databases">
        <title>Genome sequence of Acetobacter pasteurianus subsp. pasteurianus strain SRCM101468.</title>
        <authorList>
            <person name="Cho S.H."/>
        </authorList>
    </citation>
    <scope>NUCLEOTIDE SEQUENCE [LARGE SCALE GENOMIC DNA]</scope>
    <source>
        <strain evidence="2 3">SRCM101468</strain>
    </source>
</reference>
<dbReference type="RefSeq" id="WP_014457501.1">
    <property type="nucleotide sequence ID" value="NZ_CP021922.1"/>
</dbReference>
<feature type="domain" description="T6SS Transcription factor RovC-like DNA binding" evidence="1">
    <location>
        <begin position="66"/>
        <end position="169"/>
    </location>
</feature>
<dbReference type="EMBL" id="CP021922">
    <property type="protein sequence ID" value="ASC05934.1"/>
    <property type="molecule type" value="Genomic_DNA"/>
</dbReference>
<dbReference type="AlphaFoldDB" id="A0AAC9X2W4"/>
<dbReference type="InterPro" id="IPR018754">
    <property type="entry name" value="RovC-like_DNA-bd"/>
</dbReference>
<organism evidence="2 3">
    <name type="scientific">Acetobacter pasteurianus subsp. pasteurianus</name>
    <dbReference type="NCBI Taxonomy" id="481145"/>
    <lineage>
        <taxon>Bacteria</taxon>
        <taxon>Pseudomonadati</taxon>
        <taxon>Pseudomonadota</taxon>
        <taxon>Alphaproteobacteria</taxon>
        <taxon>Acetobacterales</taxon>
        <taxon>Acetobacteraceae</taxon>
        <taxon>Acetobacter</taxon>
    </lineage>
</organism>
<protein>
    <recommendedName>
        <fullName evidence="1">T6SS Transcription factor RovC-like DNA binding domain-containing protein</fullName>
    </recommendedName>
</protein>
<proteinExistence type="predicted"/>
<dbReference type="Proteomes" id="UP000196816">
    <property type="component" value="Chromosome"/>
</dbReference>
<evidence type="ECO:0000313" key="3">
    <source>
        <dbReference type="Proteomes" id="UP000196816"/>
    </source>
</evidence>
<dbReference type="Pfam" id="PF10074">
    <property type="entry name" value="RovC_DNA-bd"/>
    <property type="match status" value="1"/>
</dbReference>
<gene>
    <name evidence="2" type="ORF">S101468_01696</name>
</gene>